<dbReference type="Pfam" id="PF08241">
    <property type="entry name" value="Methyltransf_11"/>
    <property type="match status" value="1"/>
</dbReference>
<proteinExistence type="predicted"/>
<evidence type="ECO:0000313" key="3">
    <source>
        <dbReference type="EMBL" id="REJ04556.1"/>
    </source>
</evidence>
<name>A0A371NQW7_9MICO</name>
<keyword evidence="4" id="KW-1185">Reference proteome</keyword>
<keyword evidence="3" id="KW-0489">Methyltransferase</keyword>
<evidence type="ECO:0000313" key="4">
    <source>
        <dbReference type="Proteomes" id="UP000262172"/>
    </source>
</evidence>
<dbReference type="GO" id="GO:0032259">
    <property type="term" value="P:methylation"/>
    <property type="evidence" value="ECO:0007669"/>
    <property type="project" value="UniProtKB-KW"/>
</dbReference>
<evidence type="ECO:0000256" key="1">
    <source>
        <dbReference type="SAM" id="MobiDB-lite"/>
    </source>
</evidence>
<dbReference type="GO" id="GO:0008757">
    <property type="term" value="F:S-adenosylmethionine-dependent methyltransferase activity"/>
    <property type="evidence" value="ECO:0007669"/>
    <property type="project" value="InterPro"/>
</dbReference>
<feature type="region of interest" description="Disordered" evidence="1">
    <location>
        <begin position="181"/>
        <end position="201"/>
    </location>
</feature>
<protein>
    <submittedName>
        <fullName evidence="3">Methyltransferase domain-containing protein</fullName>
    </submittedName>
</protein>
<dbReference type="Gene3D" id="3.40.50.150">
    <property type="entry name" value="Vaccinia Virus protein VP39"/>
    <property type="match status" value="1"/>
</dbReference>
<dbReference type="RefSeq" id="WP_116242954.1">
    <property type="nucleotide sequence ID" value="NZ_QUAB01000046.1"/>
</dbReference>
<gene>
    <name evidence="3" type="ORF">DY023_14020</name>
</gene>
<dbReference type="OrthoDB" id="9805171at2"/>
<dbReference type="InterPro" id="IPR013216">
    <property type="entry name" value="Methyltransf_11"/>
</dbReference>
<dbReference type="Proteomes" id="UP000262172">
    <property type="component" value="Unassembled WGS sequence"/>
</dbReference>
<keyword evidence="3" id="KW-0808">Transferase</keyword>
<dbReference type="PANTHER" id="PTHR43591">
    <property type="entry name" value="METHYLTRANSFERASE"/>
    <property type="match status" value="1"/>
</dbReference>
<organism evidence="3 4">
    <name type="scientific">Microbacterium bovistercoris</name>
    <dbReference type="NCBI Taxonomy" id="2293570"/>
    <lineage>
        <taxon>Bacteria</taxon>
        <taxon>Bacillati</taxon>
        <taxon>Actinomycetota</taxon>
        <taxon>Actinomycetes</taxon>
        <taxon>Micrococcales</taxon>
        <taxon>Microbacteriaceae</taxon>
        <taxon>Microbacterium</taxon>
    </lineage>
</organism>
<dbReference type="SUPFAM" id="SSF53335">
    <property type="entry name" value="S-adenosyl-L-methionine-dependent methyltransferases"/>
    <property type="match status" value="1"/>
</dbReference>
<dbReference type="AlphaFoldDB" id="A0A371NQW7"/>
<dbReference type="InterPro" id="IPR029063">
    <property type="entry name" value="SAM-dependent_MTases_sf"/>
</dbReference>
<dbReference type="EMBL" id="QUAB01000046">
    <property type="protein sequence ID" value="REJ04556.1"/>
    <property type="molecule type" value="Genomic_DNA"/>
</dbReference>
<sequence length="244" mass="25765">MAEVPGAACAASGAASPRRPAVSRSAHADSSEILQISDELAAIRDAFDLRAPAYDESEMHRSLADAVASFAATSNVGTVLDVATGTGLVLRALREHLPDARLIGVDISPGMLAVARESLPAAQFLEADAAALPLPDAATDLITCVTALHLIPDIRGSVQEWQRTLAPGGRLVTATFLMPDDAPAPDEHRHGPSASRPYVRDHRPFRSVEATAQTFSDLGFALNRHVVWADDVDTVLIAELLPEA</sequence>
<comment type="caution">
    <text evidence="3">The sequence shown here is derived from an EMBL/GenBank/DDBJ whole genome shotgun (WGS) entry which is preliminary data.</text>
</comment>
<evidence type="ECO:0000259" key="2">
    <source>
        <dbReference type="Pfam" id="PF08241"/>
    </source>
</evidence>
<feature type="region of interest" description="Disordered" evidence="1">
    <location>
        <begin position="1"/>
        <end position="28"/>
    </location>
</feature>
<reference evidence="3 4" key="1">
    <citation type="submission" date="2018-08" db="EMBL/GenBank/DDBJ databases">
        <title>Isolation, diversity and antifungal activity of Actinobacteria from cow dung.</title>
        <authorList>
            <person name="Ling L."/>
        </authorList>
    </citation>
    <scope>NUCLEOTIDE SEQUENCE [LARGE SCALE GENOMIC DNA]</scope>
    <source>
        <strain evidence="3 4">NEAU-LLE</strain>
    </source>
</reference>
<dbReference type="PANTHER" id="PTHR43591:SF24">
    <property type="entry name" value="2-METHOXY-6-POLYPRENYL-1,4-BENZOQUINOL METHYLASE, MITOCHONDRIAL"/>
    <property type="match status" value="1"/>
</dbReference>
<dbReference type="CDD" id="cd02440">
    <property type="entry name" value="AdoMet_MTases"/>
    <property type="match status" value="1"/>
</dbReference>
<feature type="compositionally biased region" description="Low complexity" evidence="1">
    <location>
        <begin position="1"/>
        <end position="25"/>
    </location>
</feature>
<accession>A0A371NQW7</accession>
<feature type="domain" description="Methyltransferase type 11" evidence="2">
    <location>
        <begin position="80"/>
        <end position="172"/>
    </location>
</feature>